<dbReference type="PANTHER" id="PTHR42919:SF8">
    <property type="entry name" value="N-ALPHA-ACETYLTRANSFERASE 50"/>
    <property type="match status" value="1"/>
</dbReference>
<dbReference type="GO" id="GO:0031415">
    <property type="term" value="C:NatA complex"/>
    <property type="evidence" value="ECO:0007669"/>
    <property type="project" value="TreeGrafter"/>
</dbReference>
<accession>A0A060TBM7</accession>
<evidence type="ECO:0000313" key="4">
    <source>
        <dbReference type="EMBL" id="CDP36282.1"/>
    </source>
</evidence>
<dbReference type="PROSITE" id="PS51186">
    <property type="entry name" value="GNAT"/>
    <property type="match status" value="1"/>
</dbReference>
<dbReference type="InterPro" id="IPR016181">
    <property type="entry name" value="Acyl_CoA_acyltransferase"/>
</dbReference>
<protein>
    <submittedName>
        <fullName evidence="4">ARAD1B09394p</fullName>
    </submittedName>
</protein>
<dbReference type="GO" id="GO:0007064">
    <property type="term" value="P:mitotic sister chromatid cohesion"/>
    <property type="evidence" value="ECO:0007669"/>
    <property type="project" value="TreeGrafter"/>
</dbReference>
<reference evidence="4" key="2">
    <citation type="submission" date="2014-06" db="EMBL/GenBank/DDBJ databases">
        <title>The complete genome of Blastobotrys (Arxula) adeninivorans LS3 - a yeast of biotechnological interest.</title>
        <authorList>
            <person name="Kunze G."/>
            <person name="Gaillardin C."/>
            <person name="Czernicka M."/>
            <person name="Durrens P."/>
            <person name="Martin T."/>
            <person name="Boer E."/>
            <person name="Gabaldon T."/>
            <person name="Cruz J."/>
            <person name="Talla E."/>
            <person name="Marck C."/>
            <person name="Goffeau A."/>
            <person name="Barbe V."/>
            <person name="Baret P."/>
            <person name="Baronian K."/>
            <person name="Beier S."/>
            <person name="Bleykasten C."/>
            <person name="Bode R."/>
            <person name="Casaregola S."/>
            <person name="Despons L."/>
            <person name="Fairhead C."/>
            <person name="Giersberg M."/>
            <person name="Gierski P."/>
            <person name="Hahnel U."/>
            <person name="Hartmann A."/>
            <person name="Jankowska D."/>
            <person name="Jubin C."/>
            <person name="Jung P."/>
            <person name="Lafontaine I."/>
            <person name="Leh-Louis V."/>
            <person name="Lemaire M."/>
            <person name="Marcet-Houben M."/>
            <person name="Mascher M."/>
            <person name="Morel G."/>
            <person name="Richard G.-F."/>
            <person name="Riechen J."/>
            <person name="Sacerdot C."/>
            <person name="Sarkar A."/>
            <person name="Savel G."/>
            <person name="Schacherer J."/>
            <person name="Sherman D."/>
            <person name="Straub M.-L."/>
            <person name="Stein N."/>
            <person name="Thierry A."/>
            <person name="Trautwein-Schult A."/>
            <person name="Westhof E."/>
            <person name="Worch S."/>
            <person name="Dujon B."/>
            <person name="Souciet J.-L."/>
            <person name="Wincker P."/>
            <person name="Scholz U."/>
            <person name="Neuveglise N."/>
        </authorList>
    </citation>
    <scope>NUCLEOTIDE SEQUENCE</scope>
    <source>
        <strain evidence="4">LS3</strain>
    </source>
</reference>
<dbReference type="PANTHER" id="PTHR42919">
    <property type="entry name" value="N-ALPHA-ACETYLTRANSFERASE"/>
    <property type="match status" value="1"/>
</dbReference>
<dbReference type="PhylomeDB" id="A0A060TBM7"/>
<evidence type="ECO:0000259" key="3">
    <source>
        <dbReference type="PROSITE" id="PS51186"/>
    </source>
</evidence>
<sequence length="153" mass="16535">MDLVFKRLKFADAEAISHFASQNLPVSYSLGFFLQFVYNRDGLCLYVTTKQDPDTVLGTIAGQIGPGGRAQVHVLAVAPTARRNGLGTILMKEFTNTIEDEGINAIEIQTRCQDAGAIAFYQRLGFEIGDIARGAYGALGDGLRMCKALSLVS</sequence>
<dbReference type="EMBL" id="HG937692">
    <property type="protein sequence ID" value="CDP36282.1"/>
    <property type="molecule type" value="Genomic_DNA"/>
</dbReference>
<reference evidence="4" key="1">
    <citation type="submission" date="2014-02" db="EMBL/GenBank/DDBJ databases">
        <authorList>
            <person name="Genoscope - CEA"/>
        </authorList>
    </citation>
    <scope>NUCLEOTIDE SEQUENCE</scope>
    <source>
        <strain evidence="4">LS3</strain>
    </source>
</reference>
<dbReference type="CDD" id="cd04301">
    <property type="entry name" value="NAT_SF"/>
    <property type="match status" value="1"/>
</dbReference>
<dbReference type="Gene3D" id="3.40.630.30">
    <property type="match status" value="1"/>
</dbReference>
<keyword evidence="1" id="KW-0808">Transferase</keyword>
<dbReference type="InterPro" id="IPR000182">
    <property type="entry name" value="GNAT_dom"/>
</dbReference>
<evidence type="ECO:0000256" key="2">
    <source>
        <dbReference type="ARBA" id="ARBA00023315"/>
    </source>
</evidence>
<gene>
    <name evidence="4" type="ORF">GNLVRS02_ARAD1B09394g</name>
</gene>
<dbReference type="SUPFAM" id="SSF55729">
    <property type="entry name" value="Acyl-CoA N-acyltransferases (Nat)"/>
    <property type="match status" value="1"/>
</dbReference>
<feature type="domain" description="N-acetyltransferase" evidence="3">
    <location>
        <begin position="3"/>
        <end position="150"/>
    </location>
</feature>
<dbReference type="InterPro" id="IPR051556">
    <property type="entry name" value="N-term/lysine_N-AcTrnsfr"/>
</dbReference>
<proteinExistence type="predicted"/>
<name>A0A060TBM7_BLAAD</name>
<evidence type="ECO:0000256" key="1">
    <source>
        <dbReference type="ARBA" id="ARBA00022679"/>
    </source>
</evidence>
<keyword evidence="2" id="KW-0012">Acyltransferase</keyword>
<dbReference type="GO" id="GO:0016747">
    <property type="term" value="F:acyltransferase activity, transferring groups other than amino-acyl groups"/>
    <property type="evidence" value="ECO:0007669"/>
    <property type="project" value="InterPro"/>
</dbReference>
<dbReference type="Pfam" id="PF00583">
    <property type="entry name" value="Acetyltransf_1"/>
    <property type="match status" value="1"/>
</dbReference>
<organism evidence="4">
    <name type="scientific">Blastobotrys adeninivorans</name>
    <name type="common">Yeast</name>
    <name type="synonym">Arxula adeninivorans</name>
    <dbReference type="NCBI Taxonomy" id="409370"/>
    <lineage>
        <taxon>Eukaryota</taxon>
        <taxon>Fungi</taxon>
        <taxon>Dikarya</taxon>
        <taxon>Ascomycota</taxon>
        <taxon>Saccharomycotina</taxon>
        <taxon>Dipodascomycetes</taxon>
        <taxon>Dipodascales</taxon>
        <taxon>Trichomonascaceae</taxon>
        <taxon>Blastobotrys</taxon>
    </lineage>
</organism>
<dbReference type="AlphaFoldDB" id="A0A060TBM7"/>